<feature type="transmembrane region" description="Helical" evidence="1">
    <location>
        <begin position="178"/>
        <end position="198"/>
    </location>
</feature>
<gene>
    <name evidence="3" type="ORF">FYJ62_08985</name>
</gene>
<evidence type="ECO:0000313" key="3">
    <source>
        <dbReference type="EMBL" id="MST87743.1"/>
    </source>
</evidence>
<dbReference type="SMART" id="SM00014">
    <property type="entry name" value="acidPPc"/>
    <property type="match status" value="1"/>
</dbReference>
<feature type="transmembrane region" description="Helical" evidence="1">
    <location>
        <begin position="110"/>
        <end position="130"/>
    </location>
</feature>
<keyword evidence="1" id="KW-1133">Transmembrane helix</keyword>
<dbReference type="Gene3D" id="1.20.144.10">
    <property type="entry name" value="Phosphatidic acid phosphatase type 2/haloperoxidase"/>
    <property type="match status" value="2"/>
</dbReference>
<dbReference type="InterPro" id="IPR036938">
    <property type="entry name" value="PAP2/HPO_sf"/>
</dbReference>
<reference evidence="3 4" key="1">
    <citation type="submission" date="2019-08" db="EMBL/GenBank/DDBJ databases">
        <title>In-depth cultivation of the pig gut microbiome towards novel bacterial diversity and tailored functional studies.</title>
        <authorList>
            <person name="Wylensek D."/>
            <person name="Hitch T.C.A."/>
            <person name="Clavel T."/>
        </authorList>
    </citation>
    <scope>NUCLEOTIDE SEQUENCE [LARGE SCALE GENOMIC DNA]</scope>
    <source>
        <strain evidence="3 4">Bifido-178-WT-2B</strain>
    </source>
</reference>
<dbReference type="PANTHER" id="PTHR14969">
    <property type="entry name" value="SPHINGOSINE-1-PHOSPHATE PHOSPHOHYDROLASE"/>
    <property type="match status" value="1"/>
</dbReference>
<dbReference type="InterPro" id="IPR000326">
    <property type="entry name" value="PAP2/HPO"/>
</dbReference>
<feature type="transmembrane region" description="Helical" evidence="1">
    <location>
        <begin position="150"/>
        <end position="171"/>
    </location>
</feature>
<dbReference type="EMBL" id="VUMX01000031">
    <property type="protein sequence ID" value="MST87743.1"/>
    <property type="molecule type" value="Genomic_DNA"/>
</dbReference>
<evidence type="ECO:0000259" key="2">
    <source>
        <dbReference type="SMART" id="SM00014"/>
    </source>
</evidence>
<dbReference type="PANTHER" id="PTHR14969:SF13">
    <property type="entry name" value="AT30094P"/>
    <property type="match status" value="1"/>
</dbReference>
<name>A0A6A8MG82_9LACO</name>
<dbReference type="AlphaFoldDB" id="A0A6A8MG82"/>
<dbReference type="OrthoDB" id="9789113at2"/>
<dbReference type="SUPFAM" id="SSF48317">
    <property type="entry name" value="Acid phosphatase/Vanadium-dependent haloperoxidase"/>
    <property type="match status" value="1"/>
</dbReference>
<feature type="transmembrane region" description="Helical" evidence="1">
    <location>
        <begin position="29"/>
        <end position="49"/>
    </location>
</feature>
<keyword evidence="1" id="KW-0812">Transmembrane</keyword>
<evidence type="ECO:0000313" key="4">
    <source>
        <dbReference type="Proteomes" id="UP000438120"/>
    </source>
</evidence>
<protein>
    <submittedName>
        <fullName evidence="3">Phosphatase PAP2 family protein</fullName>
    </submittedName>
</protein>
<organism evidence="3 4">
    <name type="scientific">Lactobacillus porci</name>
    <dbReference type="NCBI Taxonomy" id="2012477"/>
    <lineage>
        <taxon>Bacteria</taxon>
        <taxon>Bacillati</taxon>
        <taxon>Bacillota</taxon>
        <taxon>Bacilli</taxon>
        <taxon>Lactobacillales</taxon>
        <taxon>Lactobacillaceae</taxon>
        <taxon>Lactobacillus</taxon>
    </lineage>
</organism>
<accession>A0A6A8MG82</accession>
<dbReference type="CDD" id="cd03392">
    <property type="entry name" value="PAP2_like_2"/>
    <property type="match status" value="1"/>
</dbReference>
<keyword evidence="1" id="KW-0472">Membrane</keyword>
<sequence>MIILYHISQILQEGKSFLINNKNNGQHRVLLGFGLAFLVIFAVWVGLVASQSSFIAGYDRAIYGAIRNSNQAEYRLASLWTQVGDTIVITTISIALVLILAIFKKYGYAIFTSLVMICANGCNSIIKHVVKRQRPRIAASLNATGFSFPSGHSVGSMSLAIVLITLICLLVKQKPAKTILIALCVCFTLSIGFTRMYLHVHWPSDVTGGWLEGLTFGLLGAWILLWSEERKAAKERLWQ</sequence>
<evidence type="ECO:0000256" key="1">
    <source>
        <dbReference type="SAM" id="Phobius"/>
    </source>
</evidence>
<dbReference type="Pfam" id="PF01569">
    <property type="entry name" value="PAP2"/>
    <property type="match status" value="1"/>
</dbReference>
<feature type="domain" description="Phosphatidic acid phosphatase type 2/haloperoxidase" evidence="2">
    <location>
        <begin position="106"/>
        <end position="221"/>
    </location>
</feature>
<feature type="transmembrane region" description="Helical" evidence="1">
    <location>
        <begin position="86"/>
        <end position="103"/>
    </location>
</feature>
<proteinExistence type="predicted"/>
<feature type="transmembrane region" description="Helical" evidence="1">
    <location>
        <begin position="210"/>
        <end position="227"/>
    </location>
</feature>
<comment type="caution">
    <text evidence="3">The sequence shown here is derived from an EMBL/GenBank/DDBJ whole genome shotgun (WGS) entry which is preliminary data.</text>
</comment>
<dbReference type="Proteomes" id="UP000438120">
    <property type="component" value="Unassembled WGS sequence"/>
</dbReference>
<keyword evidence="4" id="KW-1185">Reference proteome</keyword>